<sequence length="24" mass="2423">MSSHRCSAIYLANVSLSPAASGLS</sequence>
<evidence type="ECO:0000313" key="1">
    <source>
        <dbReference type="EMBL" id="ACR37356.1"/>
    </source>
</evidence>
<name>C4J856_MAIZE</name>
<accession>C4J856</accession>
<dbReference type="AlphaFoldDB" id="C4J856"/>
<reference evidence="1" key="1">
    <citation type="journal article" date="2009" name="PLoS Genet.">
        <title>Sequencing, mapping, and analysis of 27,455 maize full-length cDNAs.</title>
        <authorList>
            <person name="Soderlund C."/>
            <person name="Descour A."/>
            <person name="Kudrna D."/>
            <person name="Bomhoff M."/>
            <person name="Boyd L."/>
            <person name="Currie J."/>
            <person name="Angelova A."/>
            <person name="Collura K."/>
            <person name="Wissotski M."/>
            <person name="Ashley E."/>
            <person name="Morrow D."/>
            <person name="Fernandes J."/>
            <person name="Walbot V."/>
            <person name="Yu Y."/>
        </authorList>
    </citation>
    <scope>NUCLEOTIDE SEQUENCE</scope>
    <source>
        <strain evidence="1">B73</strain>
    </source>
</reference>
<organism evidence="1">
    <name type="scientific">Zea mays</name>
    <name type="common">Maize</name>
    <dbReference type="NCBI Taxonomy" id="4577"/>
    <lineage>
        <taxon>Eukaryota</taxon>
        <taxon>Viridiplantae</taxon>
        <taxon>Streptophyta</taxon>
        <taxon>Embryophyta</taxon>
        <taxon>Tracheophyta</taxon>
        <taxon>Spermatophyta</taxon>
        <taxon>Magnoliopsida</taxon>
        <taxon>Liliopsida</taxon>
        <taxon>Poales</taxon>
        <taxon>Poaceae</taxon>
        <taxon>PACMAD clade</taxon>
        <taxon>Panicoideae</taxon>
        <taxon>Andropogonodae</taxon>
        <taxon>Andropogoneae</taxon>
        <taxon>Tripsacinae</taxon>
        <taxon>Zea</taxon>
    </lineage>
</organism>
<protein>
    <submittedName>
        <fullName evidence="1">Uncharacterized protein</fullName>
    </submittedName>
</protein>
<dbReference type="EMBL" id="BT087003">
    <property type="protein sequence ID" value="ACR37356.1"/>
    <property type="molecule type" value="mRNA"/>
</dbReference>
<proteinExistence type="evidence at transcript level"/>